<dbReference type="Gene3D" id="3.20.20.80">
    <property type="entry name" value="Glycosidases"/>
    <property type="match status" value="1"/>
</dbReference>
<evidence type="ECO:0000256" key="1">
    <source>
        <dbReference type="ARBA" id="ARBA00010838"/>
    </source>
</evidence>
<dbReference type="AlphaFoldDB" id="A0A060C9Z7"/>
<dbReference type="PANTHER" id="PTHR10353">
    <property type="entry name" value="GLYCOSYL HYDROLASE"/>
    <property type="match status" value="1"/>
</dbReference>
<evidence type="ECO:0000313" key="5">
    <source>
        <dbReference type="EMBL" id="AIA92039.1"/>
    </source>
</evidence>
<reference evidence="5" key="1">
    <citation type="journal article" date="2013" name="Environ. Microbiol.">
        <title>Seasonally variable intestinal metagenomes of the red palm weevil (Rhynchophorus ferrugineus).</title>
        <authorList>
            <person name="Jia S."/>
            <person name="Zhang X."/>
            <person name="Zhang G."/>
            <person name="Yin A."/>
            <person name="Zhang S."/>
            <person name="Li F."/>
            <person name="Wang L."/>
            <person name="Zhao D."/>
            <person name="Yun Q."/>
            <person name="Tala"/>
            <person name="Wang J."/>
            <person name="Sun G."/>
            <person name="Baabdullah M."/>
            <person name="Yu X."/>
            <person name="Hu S."/>
            <person name="Al-Mssallem I.S."/>
            <person name="Yu J."/>
        </authorList>
    </citation>
    <scope>NUCLEOTIDE SEQUENCE</scope>
</reference>
<protein>
    <submittedName>
        <fullName evidence="5">Glyco_hydro_1</fullName>
    </submittedName>
</protein>
<accession>A0A060C9Z7</accession>
<dbReference type="Pfam" id="PF00232">
    <property type="entry name" value="Glyco_hydro_1"/>
    <property type="match status" value="1"/>
</dbReference>
<keyword evidence="3" id="KW-0326">Glycosidase</keyword>
<evidence type="ECO:0000256" key="3">
    <source>
        <dbReference type="ARBA" id="ARBA00023295"/>
    </source>
</evidence>
<proteinExistence type="inferred from homology"/>
<dbReference type="InterPro" id="IPR017853">
    <property type="entry name" value="GH"/>
</dbReference>
<dbReference type="GO" id="GO:0016052">
    <property type="term" value="P:carbohydrate catabolic process"/>
    <property type="evidence" value="ECO:0007669"/>
    <property type="project" value="TreeGrafter"/>
</dbReference>
<sequence>MVAAGIRPWLTLYHWDLPQPLQERGGWTSRGTAAAFADYARFVYGRLGAKVDTWTTLVT</sequence>
<dbReference type="PANTHER" id="PTHR10353:SF36">
    <property type="entry name" value="LP05116P"/>
    <property type="match status" value="1"/>
</dbReference>
<dbReference type="SUPFAM" id="SSF51445">
    <property type="entry name" value="(Trans)glycosidases"/>
    <property type="match status" value="1"/>
</dbReference>
<keyword evidence="2" id="KW-0378">Hydrolase</keyword>
<evidence type="ECO:0000256" key="2">
    <source>
        <dbReference type="ARBA" id="ARBA00022801"/>
    </source>
</evidence>
<name>A0A060C9Z7_9ACTN</name>
<dbReference type="InterPro" id="IPR001360">
    <property type="entry name" value="Glyco_hydro_1"/>
</dbReference>
<dbReference type="GO" id="GO:0008422">
    <property type="term" value="F:beta-glucosidase activity"/>
    <property type="evidence" value="ECO:0007669"/>
    <property type="project" value="TreeGrafter"/>
</dbReference>
<dbReference type="EMBL" id="KF124719">
    <property type="protein sequence ID" value="AIA92039.1"/>
    <property type="molecule type" value="Genomic_DNA"/>
</dbReference>
<comment type="similarity">
    <text evidence="1 4">Belongs to the glycosyl hydrolase 1 family.</text>
</comment>
<organism evidence="5">
    <name type="scientific">uncultured Catenulispora sp</name>
    <dbReference type="NCBI Taxonomy" id="487357"/>
    <lineage>
        <taxon>Bacteria</taxon>
        <taxon>Bacillati</taxon>
        <taxon>Actinomycetota</taxon>
        <taxon>Actinomycetes</taxon>
        <taxon>Catenulisporales</taxon>
        <taxon>Catenulisporaceae</taxon>
        <taxon>Catenulispora</taxon>
        <taxon>environmental samples</taxon>
    </lineage>
</organism>
<evidence type="ECO:0000256" key="4">
    <source>
        <dbReference type="RuleBase" id="RU003690"/>
    </source>
</evidence>
<dbReference type="GO" id="GO:0005829">
    <property type="term" value="C:cytosol"/>
    <property type="evidence" value="ECO:0007669"/>
    <property type="project" value="TreeGrafter"/>
</dbReference>